<dbReference type="RefSeq" id="WP_203699021.1">
    <property type="nucleotide sequence ID" value="NZ_BAAALC010000095.1"/>
</dbReference>
<accession>A0A8J3PDH5</accession>
<proteinExistence type="predicted"/>
<feature type="transmembrane region" description="Helical" evidence="2">
    <location>
        <begin position="149"/>
        <end position="169"/>
    </location>
</feature>
<organism evidence="3 4">
    <name type="scientific">Catellatospora coxensis</name>
    <dbReference type="NCBI Taxonomy" id="310354"/>
    <lineage>
        <taxon>Bacteria</taxon>
        <taxon>Bacillati</taxon>
        <taxon>Actinomycetota</taxon>
        <taxon>Actinomycetes</taxon>
        <taxon>Micromonosporales</taxon>
        <taxon>Micromonosporaceae</taxon>
        <taxon>Catellatospora</taxon>
    </lineage>
</organism>
<dbReference type="Gene3D" id="3.40.50.300">
    <property type="entry name" value="P-loop containing nucleotide triphosphate hydrolases"/>
    <property type="match status" value="1"/>
</dbReference>
<dbReference type="Proteomes" id="UP000630887">
    <property type="component" value="Unassembled WGS sequence"/>
</dbReference>
<dbReference type="AlphaFoldDB" id="A0A8J3PDH5"/>
<reference evidence="3 4" key="1">
    <citation type="submission" date="2021-01" db="EMBL/GenBank/DDBJ databases">
        <title>Whole genome shotgun sequence of Catellatospora coxensis NBRC 107359.</title>
        <authorList>
            <person name="Komaki H."/>
            <person name="Tamura T."/>
        </authorList>
    </citation>
    <scope>NUCLEOTIDE SEQUENCE [LARGE SCALE GENOMIC DNA]</scope>
    <source>
        <strain evidence="3 4">NBRC 107359</strain>
    </source>
</reference>
<keyword evidence="2" id="KW-0472">Membrane</keyword>
<evidence type="ECO:0000256" key="2">
    <source>
        <dbReference type="SAM" id="Phobius"/>
    </source>
</evidence>
<gene>
    <name evidence="3" type="ORF">Cco03nite_77660</name>
</gene>
<dbReference type="InterPro" id="IPR027417">
    <property type="entry name" value="P-loop_NTPase"/>
</dbReference>
<dbReference type="SUPFAM" id="SSF52540">
    <property type="entry name" value="P-loop containing nucleoside triphosphate hydrolases"/>
    <property type="match status" value="1"/>
</dbReference>
<keyword evidence="4" id="KW-1185">Reference proteome</keyword>
<evidence type="ECO:0000256" key="1">
    <source>
        <dbReference type="SAM" id="MobiDB-lite"/>
    </source>
</evidence>
<evidence type="ECO:0000313" key="4">
    <source>
        <dbReference type="Proteomes" id="UP000630887"/>
    </source>
</evidence>
<comment type="caution">
    <text evidence="3">The sequence shown here is derived from an EMBL/GenBank/DDBJ whole genome shotgun (WGS) entry which is preliminary data.</text>
</comment>
<feature type="compositionally biased region" description="Basic and acidic residues" evidence="1">
    <location>
        <begin position="1"/>
        <end position="12"/>
    </location>
</feature>
<protein>
    <recommendedName>
        <fullName evidence="5">S-DNA-T family DNA segregation ATPase FtsK/SpoIIIE</fullName>
    </recommendedName>
</protein>
<keyword evidence="2" id="KW-1133">Transmembrane helix</keyword>
<evidence type="ECO:0008006" key="5">
    <source>
        <dbReference type="Google" id="ProtNLM"/>
    </source>
</evidence>
<feature type="region of interest" description="Disordered" evidence="1">
    <location>
        <begin position="1"/>
        <end position="54"/>
    </location>
</feature>
<keyword evidence="2" id="KW-0812">Transmembrane</keyword>
<evidence type="ECO:0000313" key="3">
    <source>
        <dbReference type="EMBL" id="GIG11066.1"/>
    </source>
</evidence>
<name>A0A8J3PDH5_9ACTN</name>
<dbReference type="EMBL" id="BONI01000112">
    <property type="protein sequence ID" value="GIG11066.1"/>
    <property type="molecule type" value="Genomic_DNA"/>
</dbReference>
<sequence length="696" mass="75731">MSIDENRPRDWDAGLAELLDGGQPATGTHFDVPLDERPQRGGMPVEQPDPPAPQRDIIPAVLRSWPALRAEISATGGRWAHVAGFHAVRSPWYAGKTGFYALLGGFKLAGRQLRWWWVDEARSLEQHAADNADGTMWLKVHRESKSTRTFRGLVLIGEAAALLVGVPLMVAAAPWYATAGVAILAGLGLAQVGKPAGGQIVSRAQVAARFRKLNPDIVLRAYYAAGLGHPERPGQQIAFGSTMARDPSGTGSQVVIDLPYGKGLDDAIKARDKIASGLDVALSQVFISRDPSSHRRHVLWVADRDPLAVGAGRTPLLRCLQTDIWKPAPFGLDERGRLVELDLMWNSLLVGAFPRQGKTFAARLLALYGALDPYVKLTVLDGGGKPDWRKFSLVADRYAFGLAMTRDGDPVETVLEALRELKDDVQARYEKLSRLPVDVCPDGKLTRDIARNPKYDMPVRMVVMDEFQEYFDLGEASKEIAALLVYLVKVAPAAGVIFIDATQRPSGIGNGQIATQFINFRDNHQVRFSLRTGSYNMSDLVLGAGAYSEGYDSSTLLPSYKGVGILRGASDETPTVRTHLADADDAEKILKAARLIRERAGTLSGMAAGETVARQRRDVLADAAAMFTGEAGMSWQRLAARLAERLPEHYADITAETISAQLRALGLPSVNVKEDGRSPKGVKLIDIGTAIQRRDR</sequence>